<accession>A0A931CA24</accession>
<dbReference type="CDD" id="cd06170">
    <property type="entry name" value="LuxR_C_like"/>
    <property type="match status" value="1"/>
</dbReference>
<dbReference type="GO" id="GO:0005524">
    <property type="term" value="F:ATP binding"/>
    <property type="evidence" value="ECO:0007669"/>
    <property type="project" value="UniProtKB-KW"/>
</dbReference>
<gene>
    <name evidence="5" type="ORF">I4J89_12540</name>
</gene>
<evidence type="ECO:0000313" key="6">
    <source>
        <dbReference type="Proteomes" id="UP000598146"/>
    </source>
</evidence>
<dbReference type="GO" id="GO:0004016">
    <property type="term" value="F:adenylate cyclase activity"/>
    <property type="evidence" value="ECO:0007669"/>
    <property type="project" value="TreeGrafter"/>
</dbReference>
<dbReference type="AlphaFoldDB" id="A0A931CA24"/>
<sequence length="1015" mass="104570">MFDAPSVQKLSATGGAPSADGPASVRTGRGQVRAGAAGGLFGRDAGGPGLFGRDPGGPGLFGRDAELAAIGRLTAAAAAGCGGALVLSAAPGEGRTALLRATAAAAQGWTVLTASGCTEERAVPYAGLQRLLTAVRGGLAELEPAQRAALSGGMAGAGSDRLALGLATLNLLASAARVRPVLCLLDDAHLLDPPSWQAITFAVRRAGGERLAVIATVPVGVETAGLPVRRLRLLDPAAARQLLARRAPELAEEVAAAVTELAGGNPAALIDLADALTPEQRRGYAPPPETLPPGSMLRRRYRAELDALPAVTRDLLLLAAAPPQAPPADILAAALHTATREAPAGHTLDRDDKASGSRTLDRDKAGDSRAFGRDDKAGDGHTLDRDDKAGEELGCLDAAGDGLGGFEPAERAGLVTLTGDGVRFASPLLRACVYAEAPASRRRAAHAALAQAAAERGAHLPELLHRASATTGPHSALARQLTRIAGTAEPAVAAEAHRYAAALCAEPSEQGRALLGAARSAWLAGRPHDAGLLIRRIPAAAGAARVRARGLTAEMLLPEGRPGARELLLDVAADLVDSDTAAALDALALAGEAAAAPGEQGRYAGLARRVVARRRGDEPPAMTLAFHHVAGLAGLADGDEPGAFARFRRALDVADRVTEPVPLIRAATAGILVGDARRAAALAGRAAVLARDSGSAVLVPRALELAAVAGMASGDYNAANTAAMDGAAVARGTGQPVLAGAHFGLLAVLAALVGDRDTTLSRIEAAGGGPARAHSGWALALLDLVDGRFDAATERLISVVTAPPGYGSALLQVAVVPHLLEAAAQSDTRVPDASLGLEAVATGFDRWTGRTGQPTWLALRDRCRALRATDAEAAEIHFGESLGHAGEAGFPRAHTELLYGRLLRRRRRHVEARTHLRRAAETFRLLDAEPWAEQSVRELRAAGERIEQQVTVPTGPPLTAQQERIATLVAGGATNREVAQELHLSPRTVDHHLRNVFARLGVRSRTEMARLLNSR</sequence>
<dbReference type="SUPFAM" id="SSF52540">
    <property type="entry name" value="P-loop containing nucleoside triphosphate hydrolases"/>
    <property type="match status" value="1"/>
</dbReference>
<dbReference type="PROSITE" id="PS00622">
    <property type="entry name" value="HTH_LUXR_1"/>
    <property type="match status" value="1"/>
</dbReference>
<dbReference type="GO" id="GO:0006355">
    <property type="term" value="P:regulation of DNA-templated transcription"/>
    <property type="evidence" value="ECO:0007669"/>
    <property type="project" value="InterPro"/>
</dbReference>
<dbReference type="PANTHER" id="PTHR16305:SF35">
    <property type="entry name" value="TRANSCRIPTIONAL ACTIVATOR DOMAIN"/>
    <property type="match status" value="1"/>
</dbReference>
<dbReference type="SUPFAM" id="SSF46894">
    <property type="entry name" value="C-terminal effector domain of the bipartite response regulators"/>
    <property type="match status" value="1"/>
</dbReference>
<dbReference type="EMBL" id="JADQTO010000005">
    <property type="protein sequence ID" value="MBG0562293.1"/>
    <property type="molecule type" value="Genomic_DNA"/>
</dbReference>
<feature type="domain" description="HTH luxR-type" evidence="4">
    <location>
        <begin position="951"/>
        <end position="1015"/>
    </location>
</feature>
<evidence type="ECO:0000256" key="3">
    <source>
        <dbReference type="SAM" id="MobiDB-lite"/>
    </source>
</evidence>
<name>A0A931CA24_9ACTN</name>
<dbReference type="RefSeq" id="WP_196414086.1">
    <property type="nucleotide sequence ID" value="NZ_JADQTO010000005.1"/>
</dbReference>
<comment type="caution">
    <text evidence="5">The sequence shown here is derived from an EMBL/GenBank/DDBJ whole genome shotgun (WGS) entry which is preliminary data.</text>
</comment>
<dbReference type="InterPro" id="IPR000792">
    <property type="entry name" value="Tscrpt_reg_LuxR_C"/>
</dbReference>
<evidence type="ECO:0000256" key="2">
    <source>
        <dbReference type="ARBA" id="ARBA00022840"/>
    </source>
</evidence>
<dbReference type="PROSITE" id="PS50043">
    <property type="entry name" value="HTH_LUXR_2"/>
    <property type="match status" value="1"/>
</dbReference>
<dbReference type="Proteomes" id="UP000598146">
    <property type="component" value="Unassembled WGS sequence"/>
</dbReference>
<protein>
    <submittedName>
        <fullName evidence="5">AAA family ATPase</fullName>
    </submittedName>
</protein>
<dbReference type="InterPro" id="IPR041664">
    <property type="entry name" value="AAA_16"/>
</dbReference>
<evidence type="ECO:0000313" key="5">
    <source>
        <dbReference type="EMBL" id="MBG0562293.1"/>
    </source>
</evidence>
<dbReference type="InterPro" id="IPR016032">
    <property type="entry name" value="Sig_transdc_resp-reg_C-effctor"/>
</dbReference>
<keyword evidence="2" id="KW-0067">ATP-binding</keyword>
<dbReference type="SMART" id="SM00421">
    <property type="entry name" value="HTH_LUXR"/>
    <property type="match status" value="1"/>
</dbReference>
<dbReference type="GO" id="GO:0005737">
    <property type="term" value="C:cytoplasm"/>
    <property type="evidence" value="ECO:0007669"/>
    <property type="project" value="TreeGrafter"/>
</dbReference>
<dbReference type="InterPro" id="IPR036388">
    <property type="entry name" value="WH-like_DNA-bd_sf"/>
</dbReference>
<feature type="region of interest" description="Disordered" evidence="3">
    <location>
        <begin position="1"/>
        <end position="27"/>
    </location>
</feature>
<organism evidence="5 6">
    <name type="scientific">Actinoplanes aureus</name>
    <dbReference type="NCBI Taxonomy" id="2792083"/>
    <lineage>
        <taxon>Bacteria</taxon>
        <taxon>Bacillati</taxon>
        <taxon>Actinomycetota</taxon>
        <taxon>Actinomycetes</taxon>
        <taxon>Micromonosporales</taxon>
        <taxon>Micromonosporaceae</taxon>
        <taxon>Actinoplanes</taxon>
    </lineage>
</organism>
<dbReference type="PANTHER" id="PTHR16305">
    <property type="entry name" value="TESTICULAR SOLUBLE ADENYLYL CYCLASE"/>
    <property type="match status" value="1"/>
</dbReference>
<keyword evidence="1" id="KW-0547">Nucleotide-binding</keyword>
<dbReference type="Pfam" id="PF00196">
    <property type="entry name" value="GerE"/>
    <property type="match status" value="1"/>
</dbReference>
<proteinExistence type="predicted"/>
<keyword evidence="6" id="KW-1185">Reference proteome</keyword>
<feature type="compositionally biased region" description="Basic and acidic residues" evidence="3">
    <location>
        <begin position="347"/>
        <end position="388"/>
    </location>
</feature>
<feature type="region of interest" description="Disordered" evidence="3">
    <location>
        <begin position="341"/>
        <end position="388"/>
    </location>
</feature>
<reference evidence="5" key="1">
    <citation type="submission" date="2020-11" db="EMBL/GenBank/DDBJ databases">
        <title>Isolation and identification of active actinomycetes.</title>
        <authorList>
            <person name="Sun X."/>
        </authorList>
    </citation>
    <scope>NUCLEOTIDE SEQUENCE</scope>
    <source>
        <strain evidence="5">NEAU-A11</strain>
    </source>
</reference>
<dbReference type="Pfam" id="PF13191">
    <property type="entry name" value="AAA_16"/>
    <property type="match status" value="1"/>
</dbReference>
<evidence type="ECO:0000256" key="1">
    <source>
        <dbReference type="ARBA" id="ARBA00022741"/>
    </source>
</evidence>
<dbReference type="GO" id="GO:0003677">
    <property type="term" value="F:DNA binding"/>
    <property type="evidence" value="ECO:0007669"/>
    <property type="project" value="InterPro"/>
</dbReference>
<evidence type="ECO:0000259" key="4">
    <source>
        <dbReference type="PROSITE" id="PS50043"/>
    </source>
</evidence>
<dbReference type="Gene3D" id="1.10.10.10">
    <property type="entry name" value="Winged helix-like DNA-binding domain superfamily/Winged helix DNA-binding domain"/>
    <property type="match status" value="1"/>
</dbReference>
<dbReference type="PRINTS" id="PR00038">
    <property type="entry name" value="HTHLUXR"/>
</dbReference>
<dbReference type="InterPro" id="IPR027417">
    <property type="entry name" value="P-loop_NTPase"/>
</dbReference>